<evidence type="ECO:0000256" key="3">
    <source>
        <dbReference type="ARBA" id="ARBA00023125"/>
    </source>
</evidence>
<evidence type="ECO:0000256" key="4">
    <source>
        <dbReference type="ARBA" id="ARBA00023163"/>
    </source>
</evidence>
<dbReference type="Gene3D" id="3.40.50.2300">
    <property type="match status" value="1"/>
</dbReference>
<feature type="modified residue" description="4-aspartylphosphate" evidence="5">
    <location>
        <position position="54"/>
    </location>
</feature>
<feature type="domain" description="Response regulatory" evidence="7">
    <location>
        <begin position="3"/>
        <end position="119"/>
    </location>
</feature>
<evidence type="ECO:0000256" key="1">
    <source>
        <dbReference type="ARBA" id="ARBA00022553"/>
    </source>
</evidence>
<protein>
    <submittedName>
        <fullName evidence="8">Response regulator</fullName>
    </submittedName>
</protein>
<dbReference type="CDD" id="cd06170">
    <property type="entry name" value="LuxR_C_like"/>
    <property type="match status" value="1"/>
</dbReference>
<sequence length="224" mass="25314">MITVAIAEDHQSLIDGIELLLKYEEGISIIGTSNDGQKLLDIVRLKQPKVVIMDIRMPKLDGIETTKIITKEFPHIKVIAFSMFDQDEAVIQMRDAGAKGYILKNSPLEELLNAIHTVMQGKMYYDTGINQRLFDHEGVLDDQAGVHTERGRSTKAKKTKSLLSKSEREILKLIAHNKTSSEIADVRFTAVSTVEKHRKNMMRKLGLSGKGELLKYAIEKKYDF</sequence>
<evidence type="ECO:0000313" key="8">
    <source>
        <dbReference type="EMBL" id="MFC4633180.1"/>
    </source>
</evidence>
<dbReference type="Pfam" id="PF00196">
    <property type="entry name" value="GerE"/>
    <property type="match status" value="1"/>
</dbReference>
<dbReference type="SMART" id="SM00421">
    <property type="entry name" value="HTH_LUXR"/>
    <property type="match status" value="1"/>
</dbReference>
<evidence type="ECO:0000259" key="7">
    <source>
        <dbReference type="PROSITE" id="PS50110"/>
    </source>
</evidence>
<dbReference type="PROSITE" id="PS50110">
    <property type="entry name" value="RESPONSE_REGULATORY"/>
    <property type="match status" value="1"/>
</dbReference>
<feature type="domain" description="HTH luxR-type" evidence="6">
    <location>
        <begin position="156"/>
        <end position="221"/>
    </location>
</feature>
<gene>
    <name evidence="8" type="ORF">ACFO3O_04640</name>
</gene>
<dbReference type="PROSITE" id="PS50043">
    <property type="entry name" value="HTH_LUXR_2"/>
    <property type="match status" value="1"/>
</dbReference>
<dbReference type="PRINTS" id="PR00038">
    <property type="entry name" value="HTHLUXR"/>
</dbReference>
<dbReference type="InterPro" id="IPR016032">
    <property type="entry name" value="Sig_transdc_resp-reg_C-effctor"/>
</dbReference>
<keyword evidence="2" id="KW-0805">Transcription regulation</keyword>
<dbReference type="InterPro" id="IPR011006">
    <property type="entry name" value="CheY-like_superfamily"/>
</dbReference>
<dbReference type="Proteomes" id="UP001596043">
    <property type="component" value="Unassembled WGS sequence"/>
</dbReference>
<dbReference type="SUPFAM" id="SSF46894">
    <property type="entry name" value="C-terminal effector domain of the bipartite response regulators"/>
    <property type="match status" value="1"/>
</dbReference>
<accession>A0ABV9HU00</accession>
<proteinExistence type="predicted"/>
<dbReference type="InterPro" id="IPR001789">
    <property type="entry name" value="Sig_transdc_resp-reg_receiver"/>
</dbReference>
<evidence type="ECO:0000259" key="6">
    <source>
        <dbReference type="PROSITE" id="PS50043"/>
    </source>
</evidence>
<dbReference type="SUPFAM" id="SSF52172">
    <property type="entry name" value="CheY-like"/>
    <property type="match status" value="1"/>
</dbReference>
<name>A0ABV9HU00_9FLAO</name>
<keyword evidence="1 5" id="KW-0597">Phosphoprotein</keyword>
<dbReference type="RefSeq" id="WP_379977373.1">
    <property type="nucleotide sequence ID" value="NZ_JBHSFV010000002.1"/>
</dbReference>
<dbReference type="PANTHER" id="PTHR43214">
    <property type="entry name" value="TWO-COMPONENT RESPONSE REGULATOR"/>
    <property type="match status" value="1"/>
</dbReference>
<dbReference type="SMART" id="SM00448">
    <property type="entry name" value="REC"/>
    <property type="match status" value="1"/>
</dbReference>
<reference evidence="9" key="1">
    <citation type="journal article" date="2019" name="Int. J. Syst. Evol. Microbiol.">
        <title>The Global Catalogue of Microorganisms (GCM) 10K type strain sequencing project: providing services to taxonomists for standard genome sequencing and annotation.</title>
        <authorList>
            <consortium name="The Broad Institute Genomics Platform"/>
            <consortium name="The Broad Institute Genome Sequencing Center for Infectious Disease"/>
            <person name="Wu L."/>
            <person name="Ma J."/>
        </authorList>
    </citation>
    <scope>NUCLEOTIDE SEQUENCE [LARGE SCALE GENOMIC DNA]</scope>
    <source>
        <strain evidence="9">YJ-61-S</strain>
    </source>
</reference>
<comment type="caution">
    <text evidence="8">The sequence shown here is derived from an EMBL/GenBank/DDBJ whole genome shotgun (WGS) entry which is preliminary data.</text>
</comment>
<keyword evidence="4" id="KW-0804">Transcription</keyword>
<dbReference type="InterPro" id="IPR039420">
    <property type="entry name" value="WalR-like"/>
</dbReference>
<evidence type="ECO:0000256" key="2">
    <source>
        <dbReference type="ARBA" id="ARBA00023015"/>
    </source>
</evidence>
<dbReference type="PANTHER" id="PTHR43214:SF41">
    <property type="entry name" value="NITRATE_NITRITE RESPONSE REGULATOR PROTEIN NARP"/>
    <property type="match status" value="1"/>
</dbReference>
<dbReference type="InterPro" id="IPR000792">
    <property type="entry name" value="Tscrpt_reg_LuxR_C"/>
</dbReference>
<dbReference type="Pfam" id="PF00072">
    <property type="entry name" value="Response_reg"/>
    <property type="match status" value="1"/>
</dbReference>
<keyword evidence="3" id="KW-0238">DNA-binding</keyword>
<dbReference type="EMBL" id="JBHSFV010000002">
    <property type="protein sequence ID" value="MFC4633180.1"/>
    <property type="molecule type" value="Genomic_DNA"/>
</dbReference>
<dbReference type="CDD" id="cd17535">
    <property type="entry name" value="REC_NarL-like"/>
    <property type="match status" value="1"/>
</dbReference>
<dbReference type="InterPro" id="IPR058245">
    <property type="entry name" value="NreC/VraR/RcsB-like_REC"/>
</dbReference>
<keyword evidence="9" id="KW-1185">Reference proteome</keyword>
<evidence type="ECO:0000256" key="5">
    <source>
        <dbReference type="PROSITE-ProRule" id="PRU00169"/>
    </source>
</evidence>
<evidence type="ECO:0000313" key="9">
    <source>
        <dbReference type="Proteomes" id="UP001596043"/>
    </source>
</evidence>
<organism evidence="8 9">
    <name type="scientific">Dokdonia ponticola</name>
    <dbReference type="NCBI Taxonomy" id="2041041"/>
    <lineage>
        <taxon>Bacteria</taxon>
        <taxon>Pseudomonadati</taxon>
        <taxon>Bacteroidota</taxon>
        <taxon>Flavobacteriia</taxon>
        <taxon>Flavobacteriales</taxon>
        <taxon>Flavobacteriaceae</taxon>
        <taxon>Dokdonia</taxon>
    </lineage>
</organism>